<feature type="chain" id="PRO_5021187287" evidence="3">
    <location>
        <begin position="32"/>
        <end position="526"/>
    </location>
</feature>
<gene>
    <name evidence="5" type="ORF">E4656_12790</name>
</gene>
<dbReference type="GO" id="GO:0009306">
    <property type="term" value="P:protein secretion"/>
    <property type="evidence" value="ECO:0007669"/>
    <property type="project" value="InterPro"/>
</dbReference>
<protein>
    <submittedName>
        <fullName evidence="5">Pilus (MSHA type) biogenesis protein MshL</fullName>
    </submittedName>
</protein>
<reference evidence="5 6" key="1">
    <citation type="submission" date="2019-04" db="EMBL/GenBank/DDBJ databases">
        <title>Natronospirillum operosus gen. nov., sp. nov., a haloalkaliphilic satellite isolated from decaying biomass of laboratory culture of cyanobacterium Geitlerinema sp. and proposal of Natronospirillaceae fam. nov. and Saccharospirillaceae fam. nov.</title>
        <authorList>
            <person name="Kevbrin V."/>
            <person name="Boltyanskaya Y."/>
            <person name="Koziaeva V."/>
            <person name="Grouzdev D.S."/>
            <person name="Park M."/>
            <person name="Cho J."/>
        </authorList>
    </citation>
    <scope>NUCLEOTIDE SEQUENCE [LARGE SCALE GENOMIC DNA]</scope>
    <source>
        <strain evidence="5 6">G-116</strain>
    </source>
</reference>
<dbReference type="PANTHER" id="PTHR30332">
    <property type="entry name" value="PROBABLE GENERAL SECRETION PATHWAY PROTEIN D"/>
    <property type="match status" value="1"/>
</dbReference>
<keyword evidence="6" id="KW-1185">Reference proteome</keyword>
<dbReference type="InterPro" id="IPR050810">
    <property type="entry name" value="Bact_Secretion_Sys_Channel"/>
</dbReference>
<evidence type="ECO:0000256" key="2">
    <source>
        <dbReference type="SAM" id="MobiDB-lite"/>
    </source>
</evidence>
<dbReference type="Pfam" id="PF00263">
    <property type="entry name" value="Secretin"/>
    <property type="match status" value="1"/>
</dbReference>
<dbReference type="OrthoDB" id="9775455at2"/>
<organism evidence="5 6">
    <name type="scientific">Natronospirillum operosum</name>
    <dbReference type="NCBI Taxonomy" id="2759953"/>
    <lineage>
        <taxon>Bacteria</taxon>
        <taxon>Pseudomonadati</taxon>
        <taxon>Pseudomonadota</taxon>
        <taxon>Gammaproteobacteria</taxon>
        <taxon>Oceanospirillales</taxon>
        <taxon>Natronospirillaceae</taxon>
        <taxon>Natronospirillum</taxon>
    </lineage>
</organism>
<feature type="signal peptide" evidence="3">
    <location>
        <begin position="1"/>
        <end position="31"/>
    </location>
</feature>
<keyword evidence="3" id="KW-0732">Signal</keyword>
<proteinExistence type="inferred from homology"/>
<dbReference type="PRINTS" id="PR00811">
    <property type="entry name" value="BCTERIALGSPD"/>
</dbReference>
<dbReference type="Gene3D" id="3.30.1370.130">
    <property type="match status" value="1"/>
</dbReference>
<dbReference type="PANTHER" id="PTHR30332:SF17">
    <property type="entry name" value="TYPE IV PILIATION SYSTEM PROTEIN DR_0774-RELATED"/>
    <property type="match status" value="1"/>
</dbReference>
<feature type="region of interest" description="Disordered" evidence="2">
    <location>
        <begin position="30"/>
        <end position="50"/>
    </location>
</feature>
<dbReference type="GO" id="GO:0016020">
    <property type="term" value="C:membrane"/>
    <property type="evidence" value="ECO:0007669"/>
    <property type="project" value="UniProtKB-SubCell"/>
</dbReference>
<dbReference type="InterPro" id="IPR004846">
    <property type="entry name" value="T2SS/T3SS_dom"/>
</dbReference>
<dbReference type="EMBL" id="SRMF01000005">
    <property type="protein sequence ID" value="TGG92349.1"/>
    <property type="molecule type" value="Genomic_DNA"/>
</dbReference>
<comment type="caution">
    <text evidence="5">The sequence shown here is derived from an EMBL/GenBank/DDBJ whole genome shotgun (WGS) entry which is preliminary data.</text>
</comment>
<dbReference type="Proteomes" id="UP000297475">
    <property type="component" value="Unassembled WGS sequence"/>
</dbReference>
<dbReference type="InterPro" id="IPR001775">
    <property type="entry name" value="GspD/PilQ"/>
</dbReference>
<name>A0A4Z0WC13_9GAMM</name>
<evidence type="ECO:0000313" key="5">
    <source>
        <dbReference type="EMBL" id="TGG92349.1"/>
    </source>
</evidence>
<evidence type="ECO:0000259" key="4">
    <source>
        <dbReference type="Pfam" id="PF00263"/>
    </source>
</evidence>
<dbReference type="AlphaFoldDB" id="A0A4Z0WC13"/>
<dbReference type="RefSeq" id="WP_135483683.1">
    <property type="nucleotide sequence ID" value="NZ_SRMF01000005.1"/>
</dbReference>
<evidence type="ECO:0000256" key="3">
    <source>
        <dbReference type="SAM" id="SignalP"/>
    </source>
</evidence>
<comment type="similarity">
    <text evidence="1">Belongs to the bacterial secretin family.</text>
</comment>
<feature type="domain" description="Type II/III secretion system secretin-like" evidence="4">
    <location>
        <begin position="331"/>
        <end position="507"/>
    </location>
</feature>
<evidence type="ECO:0000313" key="6">
    <source>
        <dbReference type="Proteomes" id="UP000297475"/>
    </source>
</evidence>
<evidence type="ECO:0000256" key="1">
    <source>
        <dbReference type="RuleBase" id="RU004003"/>
    </source>
</evidence>
<accession>A0A4Z0WC13</accession>
<sequence length="526" mass="56609">MTSCYATPSFRLRSGLPLLVLSLLLAGCASSGSNGPERETRSTPSAPERMASQLDEVVPDARAREPAPAAPPELGAMLLDSAPQTTNRFDVAASDVELAQFLDDLSEVAQTNILLDSSVSGTVSLRLRDVTIRDVMQALQDQLGIAFERTDYGYRVSGDQLQTRMFRVNYLDIQRSGLSSTGIGGSQIGGGESQGQLSTRNETDFWGTLESTLGMMMGQGGDRQLVINRQTGLIVVKAPPSELRAISDFLYEAEIALQQQVIIEARVLEVRLSDTFESGIDWSILGQDVGDVSGLDIGAGVSGNTGSNDPDLGGAFNLSLNLRNFNSVLSALRTQGEVEVLSSPRISTVNNQKAVIKVGSEEQFVNVSSVATTSDDGQQQINPNFSLQPYFSGIILDVTPQIAHDDQIILHVHPSVVQVTASSRTFTIQGESYNLPVASSSIRETDSVIRADNGQVVVIGGLLQNSITSLRSGLPGEGGGWLRRLLGQERTTNERTELIILLRPVIADADSFEEDIRNTSTRLLNR</sequence>
<dbReference type="GO" id="GO:0015627">
    <property type="term" value="C:type II protein secretion system complex"/>
    <property type="evidence" value="ECO:0007669"/>
    <property type="project" value="TreeGrafter"/>
</dbReference>